<evidence type="ECO:0000256" key="2">
    <source>
        <dbReference type="SAM" id="SignalP"/>
    </source>
</evidence>
<dbReference type="Gene3D" id="2.40.160.10">
    <property type="entry name" value="Porin"/>
    <property type="match status" value="1"/>
</dbReference>
<feature type="compositionally biased region" description="Polar residues" evidence="1">
    <location>
        <begin position="79"/>
        <end position="88"/>
    </location>
</feature>
<reference evidence="3" key="1">
    <citation type="journal article" date="2014" name="Int. J. Syst. Evol. Microbiol.">
        <title>Complete genome sequence of Corynebacterium casei LMG S-19264T (=DSM 44701T), isolated from a smear-ripened cheese.</title>
        <authorList>
            <consortium name="US DOE Joint Genome Institute (JGI-PGF)"/>
            <person name="Walter F."/>
            <person name="Albersmeier A."/>
            <person name="Kalinowski J."/>
            <person name="Ruckert C."/>
        </authorList>
    </citation>
    <scope>NUCLEOTIDE SEQUENCE</scope>
    <source>
        <strain evidence="3">KCTC 32337</strain>
    </source>
</reference>
<gene>
    <name evidence="3" type="ORF">GCM10011274_26860</name>
</gene>
<dbReference type="AlphaFoldDB" id="A0A8H9M1F9"/>
<dbReference type="EMBL" id="BMZC01000007">
    <property type="protein sequence ID" value="GGZ67021.1"/>
    <property type="molecule type" value="Genomic_DNA"/>
</dbReference>
<dbReference type="SUPFAM" id="SSF56935">
    <property type="entry name" value="Porins"/>
    <property type="match status" value="1"/>
</dbReference>
<dbReference type="Pfam" id="PF07396">
    <property type="entry name" value="Porin_O_P"/>
    <property type="match status" value="1"/>
</dbReference>
<evidence type="ECO:0000313" key="4">
    <source>
        <dbReference type="Proteomes" id="UP000622604"/>
    </source>
</evidence>
<protein>
    <submittedName>
        <fullName evidence="3">Outer membrane beta barrel protein</fullName>
    </submittedName>
</protein>
<feature type="region of interest" description="Disordered" evidence="1">
    <location>
        <begin position="51"/>
        <end position="100"/>
    </location>
</feature>
<keyword evidence="2" id="KW-0732">Signal</keyword>
<proteinExistence type="predicted"/>
<feature type="compositionally biased region" description="Low complexity" evidence="1">
    <location>
        <begin position="55"/>
        <end position="74"/>
    </location>
</feature>
<dbReference type="InterPro" id="IPR023614">
    <property type="entry name" value="Porin_dom_sf"/>
</dbReference>
<dbReference type="Proteomes" id="UP000622604">
    <property type="component" value="Unassembled WGS sequence"/>
</dbReference>
<evidence type="ECO:0000313" key="3">
    <source>
        <dbReference type="EMBL" id="GGZ67021.1"/>
    </source>
</evidence>
<dbReference type="RefSeq" id="WP_191866275.1">
    <property type="nucleotide sequence ID" value="NZ_BMZC01000007.1"/>
</dbReference>
<evidence type="ECO:0000256" key="1">
    <source>
        <dbReference type="SAM" id="MobiDB-lite"/>
    </source>
</evidence>
<reference evidence="3" key="2">
    <citation type="submission" date="2020-09" db="EMBL/GenBank/DDBJ databases">
        <authorList>
            <person name="Sun Q."/>
            <person name="Kim S."/>
        </authorList>
    </citation>
    <scope>NUCLEOTIDE SEQUENCE</scope>
    <source>
        <strain evidence="3">KCTC 32337</strain>
    </source>
</reference>
<dbReference type="InterPro" id="IPR010870">
    <property type="entry name" value="Porin_O/P"/>
</dbReference>
<feature type="signal peptide" evidence="2">
    <location>
        <begin position="1"/>
        <end position="24"/>
    </location>
</feature>
<comment type="caution">
    <text evidence="3">The sequence shown here is derived from an EMBL/GenBank/DDBJ whole genome shotgun (WGS) entry which is preliminary data.</text>
</comment>
<organism evidence="3 4">
    <name type="scientific">Paraglaciecola chathamensis</name>
    <dbReference type="NCBI Taxonomy" id="368405"/>
    <lineage>
        <taxon>Bacteria</taxon>
        <taxon>Pseudomonadati</taxon>
        <taxon>Pseudomonadota</taxon>
        <taxon>Gammaproteobacteria</taxon>
        <taxon>Alteromonadales</taxon>
        <taxon>Alteromonadaceae</taxon>
        <taxon>Paraglaciecola</taxon>
    </lineage>
</organism>
<sequence>MKLTQCIKPGLLSVAIASSFSTSAVEVSEQEMATLKAQIAALQTRLAQLEEQAKPVSQSENQPSSSQNQSAESVDLAKQQKSVETNSVETTDAEAEESTDGIKFGGAIRTNYSYTSYDDGNKNRGGDFDFDIFRINMSGEVGGVTLNSEIRFFDYMTAVKYAYAGYQFSENWQVQAGITQVPFGNQAYNSQNYFFSTNYYLGLEDDFDLGVVFKRSVADNWQLDVGFFKNDELGGVDGYVDNRSDRYSYDIVGIRTQGEGIYDEPTEGLGEYNTLAGRFAYHFNTGEVKTEVGVSALHGGIHNGEKRAGDYQAWAFHTSSQYQNWHLQFQHSQYDYDIGQADRLAVGAYSFYDSIAADAKSTTLNIAYDMAVDFGPVTDLQFYNNFGLVYDKSDDSEDTMMNVLGMSVAAGGLFTYFDLVHAKNQPFIGGSAAGDTDETEQRFNINIGYYF</sequence>
<name>A0A8H9M1F9_9ALTE</name>
<accession>A0A8H9M1F9</accession>
<feature type="chain" id="PRO_5034334890" evidence="2">
    <location>
        <begin position="25"/>
        <end position="451"/>
    </location>
</feature>